<dbReference type="EMBL" id="JRUN01000005">
    <property type="protein sequence ID" value="KHD86462.1"/>
    <property type="molecule type" value="Genomic_DNA"/>
</dbReference>
<proteinExistence type="predicted"/>
<organism evidence="1 2">
    <name type="scientific">Heyndrickxia ginsengihumi</name>
    <dbReference type="NCBI Taxonomy" id="363870"/>
    <lineage>
        <taxon>Bacteria</taxon>
        <taxon>Bacillati</taxon>
        <taxon>Bacillota</taxon>
        <taxon>Bacilli</taxon>
        <taxon>Bacillales</taxon>
        <taxon>Bacillaceae</taxon>
        <taxon>Heyndrickxia</taxon>
    </lineage>
</organism>
<comment type="caution">
    <text evidence="1">The sequence shown here is derived from an EMBL/GenBank/DDBJ whole genome shotgun (WGS) entry which is preliminary data.</text>
</comment>
<accession>A0A0A6Y2G3</accession>
<evidence type="ECO:0000313" key="2">
    <source>
        <dbReference type="Proteomes" id="UP000030588"/>
    </source>
</evidence>
<protein>
    <submittedName>
        <fullName evidence="1">Uncharacterized protein</fullName>
    </submittedName>
</protein>
<evidence type="ECO:0000313" key="1">
    <source>
        <dbReference type="EMBL" id="KHD86462.1"/>
    </source>
</evidence>
<gene>
    <name evidence="1" type="ORF">NG54_02980</name>
</gene>
<dbReference type="Proteomes" id="UP000030588">
    <property type="component" value="Unassembled WGS sequence"/>
</dbReference>
<sequence length="72" mass="8135">MFTTHFTSNSGGCIFEGIHFCIILGLFQWPRYTPVGSPQFRFSRRILAPSALIQLFMNSLNTQWISAPVNIG</sequence>
<name>A0A0A6Y2G3_9BACI</name>
<dbReference type="AlphaFoldDB" id="A0A0A6Y2G3"/>
<reference evidence="1 2" key="1">
    <citation type="submission" date="2014-10" db="EMBL/GenBank/DDBJ databases">
        <title>Draft genome of phytase producing Bacillus ginsengihumi strain M2.11.</title>
        <authorList>
            <person name="Toymentseva A."/>
            <person name="Boulygina E.A."/>
            <person name="Kazakov S.V."/>
            <person name="Kayumov I."/>
            <person name="Suleimanova A.D."/>
            <person name="Mardanova A.M."/>
            <person name="Maria S.N."/>
            <person name="Sergey M.Y."/>
            <person name="Sharipova M.R."/>
        </authorList>
    </citation>
    <scope>NUCLEOTIDE SEQUENCE [LARGE SCALE GENOMIC DNA]</scope>
    <source>
        <strain evidence="1 2">M2.11</strain>
    </source>
</reference>